<sequence length="141" mass="15236">MVEGGPVSAQRTQQPAVIGEGIGCRRIGPESVDDRRRCSRGAVFLRLQRYAALLEGTLLRGAFDAEIVVVGLGQGGISPARLEDRLGDGDRGGNLEFALDALGRVDCLLDVRGWSDGPCVRGEDRSTEHEKNRRRGGQDYS</sequence>
<comment type="caution">
    <text evidence="2">The sequence shown here is derived from an EMBL/GenBank/DDBJ whole genome shotgun (WGS) entry which is preliminary data.</text>
</comment>
<feature type="region of interest" description="Disordered" evidence="1">
    <location>
        <begin position="120"/>
        <end position="141"/>
    </location>
</feature>
<name>A0A645DGK2_9ZZZZ</name>
<proteinExistence type="predicted"/>
<reference evidence="2" key="1">
    <citation type="submission" date="2019-08" db="EMBL/GenBank/DDBJ databases">
        <authorList>
            <person name="Kucharzyk K."/>
            <person name="Murdoch R.W."/>
            <person name="Higgins S."/>
            <person name="Loffler F."/>
        </authorList>
    </citation>
    <scope>NUCLEOTIDE SEQUENCE</scope>
</reference>
<evidence type="ECO:0000313" key="2">
    <source>
        <dbReference type="EMBL" id="MPM88345.1"/>
    </source>
</evidence>
<gene>
    <name evidence="2" type="ORF">SDC9_135447</name>
</gene>
<dbReference type="EMBL" id="VSSQ01035974">
    <property type="protein sequence ID" value="MPM88345.1"/>
    <property type="molecule type" value="Genomic_DNA"/>
</dbReference>
<evidence type="ECO:0000256" key="1">
    <source>
        <dbReference type="SAM" id="MobiDB-lite"/>
    </source>
</evidence>
<accession>A0A645DGK2</accession>
<protein>
    <submittedName>
        <fullName evidence="2">Uncharacterized protein</fullName>
    </submittedName>
</protein>
<feature type="compositionally biased region" description="Basic and acidic residues" evidence="1">
    <location>
        <begin position="121"/>
        <end position="131"/>
    </location>
</feature>
<organism evidence="2">
    <name type="scientific">bioreactor metagenome</name>
    <dbReference type="NCBI Taxonomy" id="1076179"/>
    <lineage>
        <taxon>unclassified sequences</taxon>
        <taxon>metagenomes</taxon>
        <taxon>ecological metagenomes</taxon>
    </lineage>
</organism>
<dbReference type="AlphaFoldDB" id="A0A645DGK2"/>